<sequence length="301" mass="32782">MSTYNRASLYRKNMLENSKKLSKERENNNLFYLVDRNRARIDTSLMHASSLAHLTSMVMWCIVYAIALVALSQEKSLACEARKCLILFTMGLVILGYGIYALRLGLAATKSQQEEHEKPHAIAVAEKVELVTRVLEAAIFTILTCVSMALLVQGKSTPSCLTFFGMIASLLSIAASTAGIYRLNKLPETERPNHYRALIALRLLSIALGASSICLGTVCMVPSIQMSEGVQTSLRLMISFGWILAIAGAMIVAYASSKSVQHSNPDINASLSPSSNRDSSVGLCVEDCIPTFQNNSISVAH</sequence>
<accession>A0A098GJE3</accession>
<dbReference type="Proteomes" id="UP000055047">
    <property type="component" value="Unassembled WGS sequence"/>
</dbReference>
<protein>
    <submittedName>
        <fullName evidence="1">Putative membrane protein</fullName>
    </submittedName>
</protein>
<reference evidence="1 2" key="1">
    <citation type="submission" date="2014-09" db="EMBL/GenBank/DDBJ databases">
        <authorList>
            <person name="Loux Valentin"/>
            <person name="Dugat Thibaut"/>
        </authorList>
    </citation>
    <scope>NUCLEOTIDE SEQUENCE [LARGE SCALE GENOMIC DNA]</scope>
    <source>
        <strain evidence="1 2">BOV-10_179</strain>
    </source>
</reference>
<dbReference type="AlphaFoldDB" id="A0A098GJE3"/>
<dbReference type="EMBL" id="CCXQ01000088">
    <property type="protein sequence ID" value="CEH11125.1"/>
    <property type="molecule type" value="Genomic_DNA"/>
</dbReference>
<organism evidence="1 2">
    <name type="scientific">Anaplasma phagocytophilum</name>
    <name type="common">Ehrlichia phagocytophila</name>
    <dbReference type="NCBI Taxonomy" id="948"/>
    <lineage>
        <taxon>Bacteria</taxon>
        <taxon>Pseudomonadati</taxon>
        <taxon>Pseudomonadota</taxon>
        <taxon>Alphaproteobacteria</taxon>
        <taxon>Rickettsiales</taxon>
        <taxon>Anaplasmataceae</taxon>
        <taxon>Anaplasma</taxon>
        <taxon>phagocytophilum group</taxon>
    </lineage>
</organism>
<evidence type="ECO:0000313" key="1">
    <source>
        <dbReference type="EMBL" id="CEH11125.1"/>
    </source>
</evidence>
<gene>
    <name evidence="1" type="ORF">ANAPHAGO_01052</name>
</gene>
<dbReference type="RefSeq" id="WP_060757823.1">
    <property type="nucleotide sequence ID" value="NZ_FLME02000194.1"/>
</dbReference>
<evidence type="ECO:0000313" key="2">
    <source>
        <dbReference type="Proteomes" id="UP000055047"/>
    </source>
</evidence>
<name>A0A098GJE3_ANAPH</name>
<proteinExistence type="predicted"/>